<dbReference type="InterPro" id="IPR006674">
    <property type="entry name" value="HD_domain"/>
</dbReference>
<evidence type="ECO:0000313" key="4">
    <source>
        <dbReference type="EMBL" id="HIR59472.1"/>
    </source>
</evidence>
<organism evidence="4 5">
    <name type="scientific">Candidatus Onthousia excrementipullorum</name>
    <dbReference type="NCBI Taxonomy" id="2840884"/>
    <lineage>
        <taxon>Bacteria</taxon>
        <taxon>Bacillati</taxon>
        <taxon>Bacillota</taxon>
        <taxon>Bacilli</taxon>
        <taxon>Candidatus Onthousia</taxon>
    </lineage>
</organism>
<dbReference type="Gene3D" id="3.30.460.10">
    <property type="entry name" value="Beta Polymerase, domain 2"/>
    <property type="match status" value="1"/>
</dbReference>
<dbReference type="SUPFAM" id="SSF109604">
    <property type="entry name" value="HD-domain/PDEase-like"/>
    <property type="match status" value="1"/>
</dbReference>
<reference evidence="4" key="1">
    <citation type="submission" date="2020-10" db="EMBL/GenBank/DDBJ databases">
        <authorList>
            <person name="Gilroy R."/>
        </authorList>
    </citation>
    <scope>NUCLEOTIDE SEQUENCE</scope>
    <source>
        <strain evidence="4">CHK184-20233</strain>
    </source>
</reference>
<dbReference type="InterPro" id="IPR012675">
    <property type="entry name" value="Beta-grasp_dom_sf"/>
</dbReference>
<dbReference type="Gene3D" id="1.10.3210.10">
    <property type="entry name" value="Hypothetical protein af1432"/>
    <property type="match status" value="1"/>
</dbReference>
<dbReference type="Proteomes" id="UP000824232">
    <property type="component" value="Unassembled WGS sequence"/>
</dbReference>
<dbReference type="CDD" id="cd00077">
    <property type="entry name" value="HDc"/>
    <property type="match status" value="1"/>
</dbReference>
<dbReference type="InterPro" id="IPR003607">
    <property type="entry name" value="HD/PDEase_dom"/>
</dbReference>
<comment type="similarity">
    <text evidence="2">Belongs to the RelA/SpoT family.</text>
</comment>
<evidence type="ECO:0000313" key="5">
    <source>
        <dbReference type="Proteomes" id="UP000824232"/>
    </source>
</evidence>
<dbReference type="GO" id="GO:0005886">
    <property type="term" value="C:plasma membrane"/>
    <property type="evidence" value="ECO:0007669"/>
    <property type="project" value="TreeGrafter"/>
</dbReference>
<comment type="pathway">
    <text evidence="1">Purine metabolism; ppGpp biosynthesis; ppGpp from GTP: step 1/2.</text>
</comment>
<dbReference type="InterPro" id="IPR007685">
    <property type="entry name" value="RelA_SpoT"/>
</dbReference>
<dbReference type="InterPro" id="IPR012676">
    <property type="entry name" value="TGS-like"/>
</dbReference>
<dbReference type="PROSITE" id="PS51831">
    <property type="entry name" value="HD"/>
    <property type="match status" value="1"/>
</dbReference>
<proteinExistence type="inferred from homology"/>
<dbReference type="PANTHER" id="PTHR21262">
    <property type="entry name" value="GUANOSINE-3',5'-BIS DIPHOSPHATE 3'-PYROPHOSPHOHYDROLASE"/>
    <property type="match status" value="1"/>
</dbReference>
<dbReference type="SUPFAM" id="SSF81301">
    <property type="entry name" value="Nucleotidyltransferase"/>
    <property type="match status" value="1"/>
</dbReference>
<dbReference type="SUPFAM" id="SSF81271">
    <property type="entry name" value="TGS-like"/>
    <property type="match status" value="1"/>
</dbReference>
<dbReference type="GO" id="GO:0015969">
    <property type="term" value="P:guanosine tetraphosphate metabolic process"/>
    <property type="evidence" value="ECO:0007669"/>
    <property type="project" value="InterPro"/>
</dbReference>
<dbReference type="EMBL" id="DVHC01000055">
    <property type="protein sequence ID" value="HIR59472.1"/>
    <property type="molecule type" value="Genomic_DNA"/>
</dbReference>
<evidence type="ECO:0000256" key="1">
    <source>
        <dbReference type="ARBA" id="ARBA00004976"/>
    </source>
</evidence>
<comment type="caution">
    <text evidence="4">The sequence shown here is derived from an EMBL/GenBank/DDBJ whole genome shotgun (WGS) entry which is preliminary data.</text>
</comment>
<dbReference type="Pfam" id="PF02824">
    <property type="entry name" value="TGS"/>
    <property type="match status" value="1"/>
</dbReference>
<dbReference type="SMART" id="SM00954">
    <property type="entry name" value="RelA_SpoT"/>
    <property type="match status" value="1"/>
</dbReference>
<evidence type="ECO:0000256" key="2">
    <source>
        <dbReference type="ARBA" id="ARBA00007476"/>
    </source>
</evidence>
<dbReference type="FunFam" id="1.10.3210.10:FF:000001">
    <property type="entry name" value="GTP pyrophosphokinase RelA"/>
    <property type="match status" value="1"/>
</dbReference>
<dbReference type="InterPro" id="IPR004095">
    <property type="entry name" value="TGS"/>
</dbReference>
<dbReference type="AlphaFoldDB" id="A0A9D1DUV6"/>
<dbReference type="Pfam" id="PF13328">
    <property type="entry name" value="HD_4"/>
    <property type="match status" value="1"/>
</dbReference>
<protein>
    <submittedName>
        <fullName evidence="4">HD domain-containing protein</fullName>
    </submittedName>
</protein>
<dbReference type="Pfam" id="PF04607">
    <property type="entry name" value="RelA_SpoT"/>
    <property type="match status" value="1"/>
</dbReference>
<dbReference type="Gene3D" id="3.10.20.30">
    <property type="match status" value="1"/>
</dbReference>
<evidence type="ECO:0000259" key="3">
    <source>
        <dbReference type="PROSITE" id="PS51831"/>
    </source>
</evidence>
<feature type="domain" description="HD" evidence="3">
    <location>
        <begin position="45"/>
        <end position="144"/>
    </location>
</feature>
<dbReference type="InterPro" id="IPR043519">
    <property type="entry name" value="NT_sf"/>
</dbReference>
<dbReference type="CDD" id="cd05399">
    <property type="entry name" value="NT_Rel-Spo_like"/>
    <property type="match status" value="1"/>
</dbReference>
<accession>A0A9D1DUV6</accession>
<reference evidence="4" key="2">
    <citation type="journal article" date="2021" name="PeerJ">
        <title>Extensive microbial diversity within the chicken gut microbiome revealed by metagenomics and culture.</title>
        <authorList>
            <person name="Gilroy R."/>
            <person name="Ravi A."/>
            <person name="Getino M."/>
            <person name="Pursley I."/>
            <person name="Horton D.L."/>
            <person name="Alikhan N.F."/>
            <person name="Baker D."/>
            <person name="Gharbi K."/>
            <person name="Hall N."/>
            <person name="Watson M."/>
            <person name="Adriaenssens E.M."/>
            <person name="Foster-Nyarko E."/>
            <person name="Jarju S."/>
            <person name="Secka A."/>
            <person name="Antonio M."/>
            <person name="Oren A."/>
            <person name="Chaudhuri R.R."/>
            <person name="La Ragione R."/>
            <person name="Hildebrand F."/>
            <person name="Pallen M.J."/>
        </authorList>
    </citation>
    <scope>NUCLEOTIDE SEQUENCE</scope>
    <source>
        <strain evidence="4">CHK184-20233</strain>
    </source>
</reference>
<dbReference type="PANTHER" id="PTHR21262:SF31">
    <property type="entry name" value="GTP PYROPHOSPHOKINASE"/>
    <property type="match status" value="1"/>
</dbReference>
<sequence length="492" mass="56786">MMITIDDVLAKVKENNIGGEEVIRRAYLLASKLHEGQFRQSGEPYITHPLHVAYILACTYNDVETIIAGLLHDTIEDTDITLSEIESIFGSNVARLVDGVSKLKGLNFSSKSEKVEANTAKILRAINEDIRVISIKCADRLHNMETIGFKTEFKQKENALETIDLYVPLAYRIGMYEIKKKLEDLSFKVLNPLEYEDTSRKINDYLNENKETLDYVVYKTEKVLRDNGINCVVKLRVKEVYSTYKKMLKLNKRQRKVSSQETSIVTIDAIHDLFALKIVTDEYLDCYKALGVIHKEYDIDSTRFKEFIAGPKTNLYRSLHTVLCINNCLVQAQIRTKEMDMVDTYGLPYYIYSKNKPFSEVQDEIRDSLQFCKDLNFLSEYFERNDLYVEKVKKELFAKENVYVRTKNNKTIELPLGSTPIDLAFLESDNTGYNLGRVIVNGIEVPLDYQLKNNDRVSFIMGGSPEDYWLDSAKTTRAKEKILKYKRACNYS</sequence>
<gene>
    <name evidence="4" type="ORF">IAB38_05415</name>
</gene>
<dbReference type="SMART" id="SM00471">
    <property type="entry name" value="HDc"/>
    <property type="match status" value="1"/>
</dbReference>
<name>A0A9D1DUV6_9FIRM</name>